<feature type="domain" description="Cation/H(+) antiporter C-terminal" evidence="13">
    <location>
        <begin position="637"/>
        <end position="777"/>
    </location>
</feature>
<keyword evidence="4 10" id="KW-0812">Transmembrane</keyword>
<feature type="transmembrane region" description="Helical" evidence="10">
    <location>
        <begin position="119"/>
        <end position="138"/>
    </location>
</feature>
<evidence type="ECO:0000256" key="4">
    <source>
        <dbReference type="ARBA" id="ARBA00022692"/>
    </source>
</evidence>
<evidence type="ECO:0000256" key="9">
    <source>
        <dbReference type="ARBA" id="ARBA00038341"/>
    </source>
</evidence>
<gene>
    <name evidence="14" type="ORF">RJT34_03661</name>
</gene>
<keyword evidence="5" id="KW-0630">Potassium</keyword>
<feature type="transmembrane region" description="Helical" evidence="10">
    <location>
        <begin position="150"/>
        <end position="173"/>
    </location>
</feature>
<feature type="domain" description="Cation/H+ exchanger transmembrane" evidence="11">
    <location>
        <begin position="69"/>
        <end position="440"/>
    </location>
</feature>
<name>A0AAN9KML5_CLITE</name>
<sequence length="779" mass="86219">MFIYNGKLFNATETIFTQVNLTNNFTYNVCTWTPPIIVSDGIWGGHARAPMKSSLPLFELQILLIFAVTQICHFFLKIFNFPPFVSQLMAGLILGPTIQLETVDKYKQKLFPYGTQDTLATISSIGYGLFIFTSGVQMDLSMVTRTGRKAWAIAILGLALPLLICLPIINILFRGLDRDVTAIILAETVISFPVVASLLIELKIINSELGRLALSSVLVSDILSKTIECLSNVFLDDTVPMDQIFMLLMSLIAFGILVPLVSRPAMFWMIKRTPEGTPVDDGYVYVIIGMVFCLGWVAVQINQDFILGAFILGLAVPEGPPLGSALVKKLNFFGNCFLLPIFVTCSAMKVDFSLEHPSKTVIVISAITVAIHLIKTIACFIPALFCKMPKKDALALALILNAKGIVEVGTFSSLYDDGILSDQAYAEMIITIMIVACIVKWSVKLLYDPSRKYAGYQRRNIMSLKPDSELRILACVHKSYHIYAMTDVLDLCHPTIEHPIIVDALHLVELVGRISPIFISHRVHKTISAGSYKSCSDDVILALDLYEHDNFGAATAHTYTAISPPALMHEDLCNLAVDKVASIMILPFHLRWSSDGGIESDDKNVRSINCTVLEIAPCSVGILVSRSSYPSNKAIRLAMVFLGGQDDREALCLTKRAMRNIRVNLVVYHLAPKEQTPDMELLLDIQELEDVKKPKHGLDNVRYHKIIVNDGPETSTVLRDIVNEHDFFIVGRRHAPDSPQTEGLTNWSEFPELGVIGDLLASPDFESKAGVLVVQQQNT</sequence>
<evidence type="ECO:0000256" key="2">
    <source>
        <dbReference type="ARBA" id="ARBA00022448"/>
    </source>
</evidence>
<feature type="transmembrane region" description="Helical" evidence="10">
    <location>
        <begin position="244"/>
        <end position="261"/>
    </location>
</feature>
<dbReference type="Pfam" id="PF00999">
    <property type="entry name" value="Na_H_Exchanger"/>
    <property type="match status" value="1"/>
</dbReference>
<evidence type="ECO:0000259" key="13">
    <source>
        <dbReference type="Pfam" id="PF23259"/>
    </source>
</evidence>
<feature type="transmembrane region" description="Helical" evidence="10">
    <location>
        <begin position="282"/>
        <end position="299"/>
    </location>
</feature>
<dbReference type="InterPro" id="IPR038770">
    <property type="entry name" value="Na+/solute_symporter_sf"/>
</dbReference>
<feature type="transmembrane region" description="Helical" evidence="10">
    <location>
        <begin position="362"/>
        <end position="386"/>
    </location>
</feature>
<reference evidence="14 15" key="1">
    <citation type="submission" date="2024-01" db="EMBL/GenBank/DDBJ databases">
        <title>The genomes of 5 underutilized Papilionoideae crops provide insights into root nodulation and disease resistance.</title>
        <authorList>
            <person name="Yuan L."/>
        </authorList>
    </citation>
    <scope>NUCLEOTIDE SEQUENCE [LARGE SCALE GENOMIC DNA]</scope>
    <source>
        <strain evidence="14">LY-2023</strain>
        <tissue evidence="14">Leaf</tissue>
    </source>
</reference>
<dbReference type="AlphaFoldDB" id="A0AAN9KML5"/>
<dbReference type="PANTHER" id="PTHR32468:SF120">
    <property type="entry name" value="CATION_H+ EXCHANGER 3"/>
    <property type="match status" value="1"/>
</dbReference>
<dbReference type="GO" id="GO:0012505">
    <property type="term" value="C:endomembrane system"/>
    <property type="evidence" value="ECO:0007669"/>
    <property type="project" value="TreeGrafter"/>
</dbReference>
<evidence type="ECO:0000256" key="6">
    <source>
        <dbReference type="ARBA" id="ARBA00022989"/>
    </source>
</evidence>
<dbReference type="InterPro" id="IPR057291">
    <property type="entry name" value="CHX17_2nd"/>
</dbReference>
<dbReference type="GO" id="GO:0006813">
    <property type="term" value="P:potassium ion transport"/>
    <property type="evidence" value="ECO:0007669"/>
    <property type="project" value="UniProtKB-KW"/>
</dbReference>
<keyword evidence="15" id="KW-1185">Reference proteome</keyword>
<dbReference type="InterPro" id="IPR057290">
    <property type="entry name" value="CHX17_C"/>
</dbReference>
<comment type="subcellular location">
    <subcellularLocation>
        <location evidence="1">Membrane</location>
        <topology evidence="1">Multi-pass membrane protein</topology>
    </subcellularLocation>
</comment>
<feature type="transmembrane region" description="Helical" evidence="10">
    <location>
        <begin position="330"/>
        <end position="350"/>
    </location>
</feature>
<evidence type="ECO:0000256" key="3">
    <source>
        <dbReference type="ARBA" id="ARBA00022538"/>
    </source>
</evidence>
<dbReference type="GO" id="GO:1902600">
    <property type="term" value="P:proton transmembrane transport"/>
    <property type="evidence" value="ECO:0007669"/>
    <property type="project" value="InterPro"/>
</dbReference>
<keyword evidence="6 10" id="KW-1133">Transmembrane helix</keyword>
<evidence type="ECO:0000313" key="14">
    <source>
        <dbReference type="EMBL" id="KAK7318952.1"/>
    </source>
</evidence>
<feature type="transmembrane region" description="Helical" evidence="10">
    <location>
        <begin position="180"/>
        <end position="200"/>
    </location>
</feature>
<evidence type="ECO:0000259" key="12">
    <source>
        <dbReference type="Pfam" id="PF23256"/>
    </source>
</evidence>
<dbReference type="Pfam" id="PF23259">
    <property type="entry name" value="CHX17_C"/>
    <property type="match status" value="1"/>
</dbReference>
<dbReference type="GO" id="GO:0015297">
    <property type="term" value="F:antiporter activity"/>
    <property type="evidence" value="ECO:0007669"/>
    <property type="project" value="InterPro"/>
</dbReference>
<evidence type="ECO:0000259" key="11">
    <source>
        <dbReference type="Pfam" id="PF00999"/>
    </source>
</evidence>
<dbReference type="Proteomes" id="UP001359559">
    <property type="component" value="Unassembled WGS sequence"/>
</dbReference>
<protein>
    <recommendedName>
        <fullName evidence="16">Cation/H+ exchanger domain-containing protein</fullName>
    </recommendedName>
</protein>
<evidence type="ECO:0000256" key="7">
    <source>
        <dbReference type="ARBA" id="ARBA00023065"/>
    </source>
</evidence>
<dbReference type="Pfam" id="PF23256">
    <property type="entry name" value="CHX17_2nd"/>
    <property type="match status" value="1"/>
</dbReference>
<evidence type="ECO:0000256" key="5">
    <source>
        <dbReference type="ARBA" id="ARBA00022958"/>
    </source>
</evidence>
<evidence type="ECO:0000313" key="15">
    <source>
        <dbReference type="Proteomes" id="UP001359559"/>
    </source>
</evidence>
<dbReference type="Gene3D" id="1.20.1530.20">
    <property type="match status" value="1"/>
</dbReference>
<accession>A0AAN9KML5</accession>
<keyword evidence="7" id="KW-0406">Ion transport</keyword>
<evidence type="ECO:0008006" key="16">
    <source>
        <dbReference type="Google" id="ProtNLM"/>
    </source>
</evidence>
<dbReference type="GO" id="GO:0016020">
    <property type="term" value="C:membrane"/>
    <property type="evidence" value="ECO:0007669"/>
    <property type="project" value="UniProtKB-SubCell"/>
</dbReference>
<feature type="transmembrane region" description="Helical" evidence="10">
    <location>
        <begin position="305"/>
        <end position="323"/>
    </location>
</feature>
<comment type="similarity">
    <text evidence="9">Belongs to the monovalent cation:proton antiporter 2 (CPA2) transporter (TC 2.A.37) family. CHX (TC 2.A.37.4) subfamily.</text>
</comment>
<evidence type="ECO:0000256" key="8">
    <source>
        <dbReference type="ARBA" id="ARBA00023136"/>
    </source>
</evidence>
<dbReference type="PANTHER" id="PTHR32468">
    <property type="entry name" value="CATION/H + ANTIPORTER"/>
    <property type="match status" value="1"/>
</dbReference>
<keyword evidence="8 10" id="KW-0472">Membrane</keyword>
<keyword evidence="2" id="KW-0813">Transport</keyword>
<keyword evidence="3" id="KW-0633">Potassium transport</keyword>
<dbReference type="InterPro" id="IPR050794">
    <property type="entry name" value="CPA2_transporter"/>
</dbReference>
<evidence type="ECO:0000256" key="10">
    <source>
        <dbReference type="SAM" id="Phobius"/>
    </source>
</evidence>
<proteinExistence type="inferred from homology"/>
<feature type="transmembrane region" description="Helical" evidence="10">
    <location>
        <begin position="57"/>
        <end position="76"/>
    </location>
</feature>
<dbReference type="InterPro" id="IPR006153">
    <property type="entry name" value="Cation/H_exchanger_TM"/>
</dbReference>
<feature type="domain" description="Cation/H(+) antiporter central" evidence="12">
    <location>
        <begin position="501"/>
        <end position="627"/>
    </location>
</feature>
<evidence type="ECO:0000256" key="1">
    <source>
        <dbReference type="ARBA" id="ARBA00004141"/>
    </source>
</evidence>
<dbReference type="EMBL" id="JAYKXN010000001">
    <property type="protein sequence ID" value="KAK7318952.1"/>
    <property type="molecule type" value="Genomic_DNA"/>
</dbReference>
<dbReference type="GO" id="GO:0006885">
    <property type="term" value="P:regulation of pH"/>
    <property type="evidence" value="ECO:0007669"/>
    <property type="project" value="TreeGrafter"/>
</dbReference>
<feature type="transmembrane region" description="Helical" evidence="10">
    <location>
        <begin position="424"/>
        <end position="443"/>
    </location>
</feature>
<feature type="transmembrane region" description="Helical" evidence="10">
    <location>
        <begin position="393"/>
        <end position="412"/>
    </location>
</feature>
<organism evidence="14 15">
    <name type="scientific">Clitoria ternatea</name>
    <name type="common">Butterfly pea</name>
    <dbReference type="NCBI Taxonomy" id="43366"/>
    <lineage>
        <taxon>Eukaryota</taxon>
        <taxon>Viridiplantae</taxon>
        <taxon>Streptophyta</taxon>
        <taxon>Embryophyta</taxon>
        <taxon>Tracheophyta</taxon>
        <taxon>Spermatophyta</taxon>
        <taxon>Magnoliopsida</taxon>
        <taxon>eudicotyledons</taxon>
        <taxon>Gunneridae</taxon>
        <taxon>Pentapetalae</taxon>
        <taxon>rosids</taxon>
        <taxon>fabids</taxon>
        <taxon>Fabales</taxon>
        <taxon>Fabaceae</taxon>
        <taxon>Papilionoideae</taxon>
        <taxon>50 kb inversion clade</taxon>
        <taxon>NPAAA clade</taxon>
        <taxon>indigoferoid/millettioid clade</taxon>
        <taxon>Phaseoleae</taxon>
        <taxon>Clitoria</taxon>
    </lineage>
</organism>
<comment type="caution">
    <text evidence="14">The sequence shown here is derived from an EMBL/GenBank/DDBJ whole genome shotgun (WGS) entry which is preliminary data.</text>
</comment>